<evidence type="ECO:0000313" key="6">
    <source>
        <dbReference type="WBParaSite" id="BXY_0836000.1"/>
    </source>
</evidence>
<evidence type="ECO:0000256" key="1">
    <source>
        <dbReference type="SAM" id="MobiDB-lite"/>
    </source>
</evidence>
<organism evidence="4 6">
    <name type="scientific">Bursaphelenchus xylophilus</name>
    <name type="common">Pinewood nematode worm</name>
    <name type="synonym">Aphelenchoides xylophilus</name>
    <dbReference type="NCBI Taxonomy" id="6326"/>
    <lineage>
        <taxon>Eukaryota</taxon>
        <taxon>Metazoa</taxon>
        <taxon>Ecdysozoa</taxon>
        <taxon>Nematoda</taxon>
        <taxon>Chromadorea</taxon>
        <taxon>Rhabditida</taxon>
        <taxon>Tylenchina</taxon>
        <taxon>Tylenchomorpha</taxon>
        <taxon>Aphelenchoidea</taxon>
        <taxon>Aphelenchoididae</taxon>
        <taxon>Bursaphelenchus</taxon>
    </lineage>
</organism>
<dbReference type="AlphaFoldDB" id="A0A1I7S5S5"/>
<sequence>MAYRPSLLCCQVEGKGALASTSDHYFVYWKVNDSVLGVTNLVDRVYEQVLDKRARKVFMKNCGDQLLDIKWLATFKNKSLKVCKFEDDKAEIGYLNQRLTIKRAAIEPKIVIADIIVKLLADRDELEETVEGKRIQVSDPVTRWIRRAATLTQDPMNKNRRIRLVPKPSSSNGSPNKKAKIEEPEEGLDEVPVKHEIDS</sequence>
<accession>A0A1I7S5S5</accession>
<evidence type="ECO:0000313" key="3">
    <source>
        <dbReference type="EMBL" id="CAG9125015.1"/>
    </source>
</evidence>
<dbReference type="WBParaSite" id="BXY_0836000.1">
    <property type="protein sequence ID" value="BXY_0836000.1"/>
    <property type="gene ID" value="BXY_0836000"/>
</dbReference>
<evidence type="ECO:0000313" key="2">
    <source>
        <dbReference type="EMBL" id="CAD5232478.1"/>
    </source>
</evidence>
<dbReference type="Proteomes" id="UP000659654">
    <property type="component" value="Unassembled WGS sequence"/>
</dbReference>
<evidence type="ECO:0000313" key="4">
    <source>
        <dbReference type="Proteomes" id="UP000095284"/>
    </source>
</evidence>
<gene>
    <name evidence="2" type="ORF">BXYJ_LOCUS12569</name>
</gene>
<name>A0A1I7S5S5_BURXY</name>
<reference evidence="6" key="1">
    <citation type="submission" date="2016-11" db="UniProtKB">
        <authorList>
            <consortium name="WormBaseParasite"/>
        </authorList>
    </citation>
    <scope>IDENTIFICATION</scope>
</reference>
<protein>
    <submittedName>
        <fullName evidence="2">(pine wood nematode) hypothetical protein</fullName>
    </submittedName>
</protein>
<dbReference type="Proteomes" id="UP000095284">
    <property type="component" value="Unplaced"/>
</dbReference>
<keyword evidence="5" id="KW-1185">Reference proteome</keyword>
<dbReference type="Proteomes" id="UP000582659">
    <property type="component" value="Unassembled WGS sequence"/>
</dbReference>
<proteinExistence type="predicted"/>
<dbReference type="EMBL" id="CAJFCV020000005">
    <property type="protein sequence ID" value="CAG9125015.1"/>
    <property type="molecule type" value="Genomic_DNA"/>
</dbReference>
<reference evidence="3" key="2">
    <citation type="submission" date="2020-08" db="EMBL/GenBank/DDBJ databases">
        <authorList>
            <person name="Kikuchi T."/>
        </authorList>
    </citation>
    <scope>NUCLEOTIDE SEQUENCE</scope>
    <source>
        <strain evidence="2">Ka4C1</strain>
    </source>
</reference>
<evidence type="ECO:0000313" key="5">
    <source>
        <dbReference type="Proteomes" id="UP000659654"/>
    </source>
</evidence>
<dbReference type="EMBL" id="CAJFDI010000005">
    <property type="protein sequence ID" value="CAD5232478.1"/>
    <property type="molecule type" value="Genomic_DNA"/>
</dbReference>
<feature type="compositionally biased region" description="Low complexity" evidence="1">
    <location>
        <begin position="166"/>
        <end position="176"/>
    </location>
</feature>
<feature type="region of interest" description="Disordered" evidence="1">
    <location>
        <begin position="156"/>
        <end position="199"/>
    </location>
</feature>